<gene>
    <name evidence="2" type="ORF">TRFO_17530</name>
</gene>
<feature type="compositionally biased region" description="Low complexity" evidence="1">
    <location>
        <begin position="77"/>
        <end position="92"/>
    </location>
</feature>
<dbReference type="RefSeq" id="XP_068365639.1">
    <property type="nucleotide sequence ID" value="XM_068499639.1"/>
</dbReference>
<dbReference type="AlphaFoldDB" id="A0A1J4KMG7"/>
<dbReference type="Proteomes" id="UP000179807">
    <property type="component" value="Unassembled WGS sequence"/>
</dbReference>
<feature type="region of interest" description="Disordered" evidence="1">
    <location>
        <begin position="74"/>
        <end position="102"/>
    </location>
</feature>
<dbReference type="GeneID" id="94834343"/>
<proteinExistence type="predicted"/>
<evidence type="ECO:0000313" key="3">
    <source>
        <dbReference type="Proteomes" id="UP000179807"/>
    </source>
</evidence>
<comment type="caution">
    <text evidence="2">The sequence shown here is derived from an EMBL/GenBank/DDBJ whole genome shotgun (WGS) entry which is preliminary data.</text>
</comment>
<keyword evidence="3" id="KW-1185">Reference proteome</keyword>
<reference evidence="2" key="1">
    <citation type="submission" date="2016-10" db="EMBL/GenBank/DDBJ databases">
        <authorList>
            <person name="Benchimol M."/>
            <person name="Almeida L.G."/>
            <person name="Vasconcelos A.T."/>
            <person name="Perreira-Neves A."/>
            <person name="Rosa I.A."/>
            <person name="Tasca T."/>
            <person name="Bogo M.R."/>
            <person name="de Souza W."/>
        </authorList>
    </citation>
    <scope>NUCLEOTIDE SEQUENCE [LARGE SCALE GENOMIC DNA]</scope>
    <source>
        <strain evidence="2">K</strain>
    </source>
</reference>
<protein>
    <submittedName>
        <fullName evidence="2">Uncharacterized protein</fullName>
    </submittedName>
</protein>
<accession>A0A1J4KMG7</accession>
<dbReference type="EMBL" id="MLAK01000561">
    <property type="protein sequence ID" value="OHT12503.1"/>
    <property type="molecule type" value="Genomic_DNA"/>
</dbReference>
<organism evidence="2 3">
    <name type="scientific">Tritrichomonas foetus</name>
    <dbReference type="NCBI Taxonomy" id="1144522"/>
    <lineage>
        <taxon>Eukaryota</taxon>
        <taxon>Metamonada</taxon>
        <taxon>Parabasalia</taxon>
        <taxon>Tritrichomonadida</taxon>
        <taxon>Tritrichomonadidae</taxon>
        <taxon>Tritrichomonas</taxon>
    </lineage>
</organism>
<name>A0A1J4KMG7_9EUKA</name>
<evidence type="ECO:0000256" key="1">
    <source>
        <dbReference type="SAM" id="MobiDB-lite"/>
    </source>
</evidence>
<sequence>MYNTSIPIYPQKQAIYNTIGALNPPWDSQMRPVPYTCMPPMVFAGFNAPIPPKKGKKTRHARFISPLPMYLRRNHGNSINSNSPNSPSDSPSNPQPINPEIGTINSINIQEPTPTKFSTKIVSHSVEPTTPNFFENSESNHQINVNTNICDNTQLRNLIDFSIPNSFSMENFSNKYRVPGAFDIAPRGKMHGISFDQKSKTVILI</sequence>
<evidence type="ECO:0000313" key="2">
    <source>
        <dbReference type="EMBL" id="OHT12503.1"/>
    </source>
</evidence>
<dbReference type="VEuPathDB" id="TrichDB:TRFO_17530"/>